<keyword evidence="10" id="KW-1133">Transmembrane helix</keyword>
<evidence type="ECO:0000313" key="15">
    <source>
        <dbReference type="EMBL" id="KAF3950739.1"/>
    </source>
</evidence>
<dbReference type="InterPro" id="IPR011009">
    <property type="entry name" value="Kinase-like_dom_sf"/>
</dbReference>
<keyword evidence="2" id="KW-1003">Cell membrane</keyword>
<keyword evidence="8" id="KW-0418">Kinase</keyword>
<evidence type="ECO:0000256" key="2">
    <source>
        <dbReference type="ARBA" id="ARBA00022475"/>
    </source>
</evidence>
<evidence type="ECO:0000256" key="1">
    <source>
        <dbReference type="ARBA" id="ARBA00004162"/>
    </source>
</evidence>
<feature type="domain" description="Protein kinase" evidence="14">
    <location>
        <begin position="129"/>
        <end position="413"/>
    </location>
</feature>
<dbReference type="FunFam" id="3.30.200.20:FF:000039">
    <property type="entry name" value="receptor-like protein kinase FERONIA"/>
    <property type="match status" value="1"/>
</dbReference>
<keyword evidence="3" id="KW-0723">Serine/threonine-protein kinase</keyword>
<keyword evidence="11" id="KW-0472">Membrane</keyword>
<evidence type="ECO:0000256" key="5">
    <source>
        <dbReference type="ARBA" id="ARBA00022692"/>
    </source>
</evidence>
<dbReference type="PROSITE" id="PS50011">
    <property type="entry name" value="PROTEIN_KINASE_DOM"/>
    <property type="match status" value="1"/>
</dbReference>
<feature type="region of interest" description="Disordered" evidence="13">
    <location>
        <begin position="433"/>
        <end position="458"/>
    </location>
</feature>
<gene>
    <name evidence="15" type="ORF">CMV_023547</name>
</gene>
<evidence type="ECO:0000256" key="6">
    <source>
        <dbReference type="ARBA" id="ARBA00022729"/>
    </source>
</evidence>
<keyword evidence="16" id="KW-1185">Reference proteome</keyword>
<dbReference type="OrthoDB" id="4062651at2759"/>
<dbReference type="Gene3D" id="3.30.200.20">
    <property type="entry name" value="Phosphorylase Kinase, domain 1"/>
    <property type="match status" value="1"/>
</dbReference>
<dbReference type="InterPro" id="IPR008271">
    <property type="entry name" value="Ser/Thr_kinase_AS"/>
</dbReference>
<accession>A0A8J4QPB1</accession>
<dbReference type="SUPFAM" id="SSF56112">
    <property type="entry name" value="Protein kinase-like (PK-like)"/>
    <property type="match status" value="1"/>
</dbReference>
<evidence type="ECO:0000256" key="3">
    <source>
        <dbReference type="ARBA" id="ARBA00022527"/>
    </source>
</evidence>
<evidence type="ECO:0000256" key="11">
    <source>
        <dbReference type="ARBA" id="ARBA00023136"/>
    </source>
</evidence>
<dbReference type="GO" id="GO:0009506">
    <property type="term" value="C:plasmodesma"/>
    <property type="evidence" value="ECO:0007669"/>
    <property type="project" value="TreeGrafter"/>
</dbReference>
<protein>
    <recommendedName>
        <fullName evidence="14">Protein kinase domain-containing protein</fullName>
    </recommendedName>
</protein>
<dbReference type="FunFam" id="1.10.510.10:FF:000468">
    <property type="entry name" value="PTI1-like tyrosine-protein kinase 3"/>
    <property type="match status" value="1"/>
</dbReference>
<dbReference type="InterPro" id="IPR000719">
    <property type="entry name" value="Prot_kinase_dom"/>
</dbReference>
<evidence type="ECO:0000256" key="12">
    <source>
        <dbReference type="ARBA" id="ARBA00023157"/>
    </source>
</evidence>
<dbReference type="PROSITE" id="PS00108">
    <property type="entry name" value="PROTEIN_KINASE_ST"/>
    <property type="match status" value="1"/>
</dbReference>
<keyword evidence="6" id="KW-0732">Signal</keyword>
<dbReference type="PANTHER" id="PTHR27003:SF451">
    <property type="entry name" value="PROTEIN KINASE DOMAIN-CONTAINING PROTEIN"/>
    <property type="match status" value="1"/>
</dbReference>
<comment type="caution">
    <text evidence="15">The sequence shown here is derived from an EMBL/GenBank/DDBJ whole genome shotgun (WGS) entry which is preliminary data.</text>
</comment>
<dbReference type="Proteomes" id="UP000737018">
    <property type="component" value="Unassembled WGS sequence"/>
</dbReference>
<dbReference type="GO" id="GO:0051707">
    <property type="term" value="P:response to other organism"/>
    <property type="evidence" value="ECO:0007669"/>
    <property type="project" value="UniProtKB-ARBA"/>
</dbReference>
<evidence type="ECO:0000256" key="9">
    <source>
        <dbReference type="ARBA" id="ARBA00022840"/>
    </source>
</evidence>
<keyword evidence="7" id="KW-0547">Nucleotide-binding</keyword>
<comment type="subcellular location">
    <subcellularLocation>
        <location evidence="1">Cell membrane</location>
        <topology evidence="1">Single-pass membrane protein</topology>
    </subcellularLocation>
</comment>
<keyword evidence="12" id="KW-1015">Disulfide bond</keyword>
<organism evidence="15 16">
    <name type="scientific">Castanea mollissima</name>
    <name type="common">Chinese chestnut</name>
    <dbReference type="NCBI Taxonomy" id="60419"/>
    <lineage>
        <taxon>Eukaryota</taxon>
        <taxon>Viridiplantae</taxon>
        <taxon>Streptophyta</taxon>
        <taxon>Embryophyta</taxon>
        <taxon>Tracheophyta</taxon>
        <taxon>Spermatophyta</taxon>
        <taxon>Magnoliopsida</taxon>
        <taxon>eudicotyledons</taxon>
        <taxon>Gunneridae</taxon>
        <taxon>Pentapetalae</taxon>
        <taxon>rosids</taxon>
        <taxon>fabids</taxon>
        <taxon>Fagales</taxon>
        <taxon>Fagaceae</taxon>
        <taxon>Castanea</taxon>
    </lineage>
</organism>
<evidence type="ECO:0000256" key="4">
    <source>
        <dbReference type="ARBA" id="ARBA00022679"/>
    </source>
</evidence>
<dbReference type="GO" id="GO:0004674">
    <property type="term" value="F:protein serine/threonine kinase activity"/>
    <property type="evidence" value="ECO:0007669"/>
    <property type="project" value="UniProtKB-KW"/>
</dbReference>
<dbReference type="PANTHER" id="PTHR27003">
    <property type="entry name" value="OS07G0166700 PROTEIN"/>
    <property type="match status" value="1"/>
</dbReference>
<proteinExistence type="predicted"/>
<sequence>MKSRILTTYPDAFPSDSTGEVVDRKPDLEMPNISQAVHKLQHVSRVPLGKHNLLVCRESKTNPASLSRNQARWYRTEASMEGISESISKLIWTSRKGRSDETKQSSSVLPEGLCRQFSLAEIQIATNDFADDLVIAEVGFDKVYKGFIDNRGRSVAIRRLGIMSRQGSHELTNEVALLCQLNHSNLIPLIGYCIDHEGENIILVFEFMVNGKLSDHIYGTDQDPLPWKQRLQICIGVARGLHYLHTGLKHSIIYGDVKTSNILLDEKWEAKLADFGLSKMGPPSLSKDLFWVVSRIEGTYGYMAPEYVLQGELTDKSEVYSFGVLLLEVLCARNVFERKFEREEEEQVDLVKWARKRKREGTMNEIIDPYLMGKIAPECFKIYVDIASSCLRDEGKDRPAMGEVEVGLEHALELQESADAAWKDGEYDYPIDELTCNDSPGESSPIEMNRYGRSASPSTVENYFWDSDNTELSKDE</sequence>
<evidence type="ECO:0000259" key="14">
    <source>
        <dbReference type="PROSITE" id="PS50011"/>
    </source>
</evidence>
<evidence type="ECO:0000256" key="10">
    <source>
        <dbReference type="ARBA" id="ARBA00022989"/>
    </source>
</evidence>
<evidence type="ECO:0000256" key="7">
    <source>
        <dbReference type="ARBA" id="ARBA00022741"/>
    </source>
</evidence>
<name>A0A8J4QPB1_9ROSI</name>
<reference evidence="15" key="1">
    <citation type="submission" date="2020-03" db="EMBL/GenBank/DDBJ databases">
        <title>Castanea mollissima Vanexum genome sequencing.</title>
        <authorList>
            <person name="Staton M."/>
        </authorList>
    </citation>
    <scope>NUCLEOTIDE SEQUENCE</scope>
    <source>
        <tissue evidence="15">Leaf</tissue>
    </source>
</reference>
<dbReference type="AlphaFoldDB" id="A0A8J4QPB1"/>
<dbReference type="Pfam" id="PF00069">
    <property type="entry name" value="Pkinase"/>
    <property type="match status" value="1"/>
</dbReference>
<dbReference type="SMART" id="SM00220">
    <property type="entry name" value="S_TKc"/>
    <property type="match status" value="1"/>
</dbReference>
<dbReference type="Gene3D" id="1.10.510.10">
    <property type="entry name" value="Transferase(Phosphotransferase) domain 1"/>
    <property type="match status" value="1"/>
</dbReference>
<keyword evidence="4" id="KW-0808">Transferase</keyword>
<dbReference type="InterPro" id="IPR045272">
    <property type="entry name" value="ANXUR1/2-like"/>
</dbReference>
<dbReference type="GO" id="GO:0004714">
    <property type="term" value="F:transmembrane receptor protein tyrosine kinase activity"/>
    <property type="evidence" value="ECO:0007669"/>
    <property type="project" value="InterPro"/>
</dbReference>
<dbReference type="EMBL" id="JRKL02005303">
    <property type="protein sequence ID" value="KAF3950739.1"/>
    <property type="molecule type" value="Genomic_DNA"/>
</dbReference>
<dbReference type="GO" id="GO:0005524">
    <property type="term" value="F:ATP binding"/>
    <property type="evidence" value="ECO:0007669"/>
    <property type="project" value="UniProtKB-KW"/>
</dbReference>
<keyword evidence="5" id="KW-0812">Transmembrane</keyword>
<dbReference type="GO" id="GO:0005886">
    <property type="term" value="C:plasma membrane"/>
    <property type="evidence" value="ECO:0007669"/>
    <property type="project" value="UniProtKB-SubCell"/>
</dbReference>
<keyword evidence="9" id="KW-0067">ATP-binding</keyword>
<evidence type="ECO:0000256" key="13">
    <source>
        <dbReference type="SAM" id="MobiDB-lite"/>
    </source>
</evidence>
<evidence type="ECO:0000256" key="8">
    <source>
        <dbReference type="ARBA" id="ARBA00022777"/>
    </source>
</evidence>
<evidence type="ECO:0000313" key="16">
    <source>
        <dbReference type="Proteomes" id="UP000737018"/>
    </source>
</evidence>